<dbReference type="Proteomes" id="UP000011863">
    <property type="component" value="Chromosome"/>
</dbReference>
<accession>A0A6C7EA35</accession>
<evidence type="ECO:0000313" key="3">
    <source>
        <dbReference type="Proteomes" id="UP000011863"/>
    </source>
</evidence>
<dbReference type="EMBL" id="AP012057">
    <property type="protein sequence ID" value="BAN03587.1"/>
    <property type="molecule type" value="Genomic_DNA"/>
</dbReference>
<feature type="transmembrane region" description="Helical" evidence="1">
    <location>
        <begin position="12"/>
        <end position="31"/>
    </location>
</feature>
<feature type="transmembrane region" description="Helical" evidence="1">
    <location>
        <begin position="60"/>
        <end position="81"/>
    </location>
</feature>
<evidence type="ECO:0000256" key="1">
    <source>
        <dbReference type="SAM" id="Phobius"/>
    </source>
</evidence>
<name>A0A6C7EA35_ILUCY</name>
<keyword evidence="1" id="KW-0812">Transmembrane</keyword>
<keyword evidence="1" id="KW-1133">Transmembrane helix</keyword>
<gene>
    <name evidence="2" type="ORF">YM304_32730</name>
</gene>
<organism evidence="2 3">
    <name type="scientific">Ilumatobacter coccineus (strain NBRC 103263 / KCTC 29153 / YM16-304)</name>
    <dbReference type="NCBI Taxonomy" id="1313172"/>
    <lineage>
        <taxon>Bacteria</taxon>
        <taxon>Bacillati</taxon>
        <taxon>Actinomycetota</taxon>
        <taxon>Acidimicrobiia</taxon>
        <taxon>Acidimicrobiales</taxon>
        <taxon>Ilumatobacteraceae</taxon>
        <taxon>Ilumatobacter</taxon>
    </lineage>
</organism>
<reference evidence="2 3" key="1">
    <citation type="journal article" date="2013" name="Int. J. Syst. Evol. Microbiol.">
        <title>Ilumatobacter nonamiense sp. nov. and Ilumatobacter coccineum sp. nov., isolated from seashore sand.</title>
        <authorList>
            <person name="Matsumoto A."/>
            <person name="Kasai H."/>
            <person name="Matsuo Y."/>
            <person name="Shizuri Y."/>
            <person name="Ichikawa N."/>
            <person name="Fujita N."/>
            <person name="Omura S."/>
            <person name="Takahashi Y."/>
        </authorList>
    </citation>
    <scope>NUCLEOTIDE SEQUENCE [LARGE SCALE GENOMIC DNA]</scope>
    <source>
        <strain evidence="3">NBRC 103263 / KCTC 29153 / YM16-304</strain>
    </source>
</reference>
<dbReference type="AlphaFoldDB" id="A0A6C7EA35"/>
<keyword evidence="3" id="KW-1185">Reference proteome</keyword>
<protein>
    <submittedName>
        <fullName evidence="2">Uncharacterized protein</fullName>
    </submittedName>
</protein>
<evidence type="ECO:0000313" key="2">
    <source>
        <dbReference type="EMBL" id="BAN03587.1"/>
    </source>
</evidence>
<sequence length="187" mass="20815">MTIAWYRAITRLVGFATCALVVLIAAQWLSLSFGWKPVVDTDTVATRTDRFRSTLREGPAILIAVTLIIGGVVLFVAWLLAGRRTRDDGTFRVGTRQRRLRIDRNTLAASIERHLEPIDRRVDATVSVTRRGQVDLRLVTPDTSATGTVSEHTAAVTGLLSERSLPCTLRSVDVIDVRKLKSRHRAR</sequence>
<dbReference type="KEGG" id="aym:YM304_32730"/>
<dbReference type="RefSeq" id="WP_015442834.1">
    <property type="nucleotide sequence ID" value="NC_020520.1"/>
</dbReference>
<proteinExistence type="predicted"/>
<keyword evidence="1" id="KW-0472">Membrane</keyword>